<accession>A0A5C8PC51</accession>
<dbReference type="AlphaFoldDB" id="A0A5C8PC51"/>
<feature type="domain" description="PIN" evidence="1">
    <location>
        <begin position="6"/>
        <end position="130"/>
    </location>
</feature>
<dbReference type="InterPro" id="IPR029060">
    <property type="entry name" value="PIN-like_dom_sf"/>
</dbReference>
<dbReference type="CDD" id="cd09872">
    <property type="entry name" value="PIN_Sll0205-like"/>
    <property type="match status" value="1"/>
</dbReference>
<reference evidence="2 3" key="1">
    <citation type="submission" date="2019-06" db="EMBL/GenBank/DDBJ databases">
        <title>New taxonomy in bacterial strain CC-CFT640, isolated from vineyard.</title>
        <authorList>
            <person name="Lin S.-Y."/>
            <person name="Tsai C.-F."/>
            <person name="Young C.-C."/>
        </authorList>
    </citation>
    <scope>NUCLEOTIDE SEQUENCE [LARGE SCALE GENOMIC DNA]</scope>
    <source>
        <strain evidence="2 3">CC-CFT640</strain>
    </source>
</reference>
<name>A0A5C8PC51_9HYPH</name>
<dbReference type="Proteomes" id="UP000321638">
    <property type="component" value="Unassembled WGS sequence"/>
</dbReference>
<organism evidence="2 3">
    <name type="scientific">Vineibacter terrae</name>
    <dbReference type="NCBI Taxonomy" id="2586908"/>
    <lineage>
        <taxon>Bacteria</taxon>
        <taxon>Pseudomonadati</taxon>
        <taxon>Pseudomonadota</taxon>
        <taxon>Alphaproteobacteria</taxon>
        <taxon>Hyphomicrobiales</taxon>
        <taxon>Vineibacter</taxon>
    </lineage>
</organism>
<dbReference type="Gene3D" id="3.40.50.1010">
    <property type="entry name" value="5'-nuclease"/>
    <property type="match status" value="1"/>
</dbReference>
<dbReference type="SUPFAM" id="SSF88723">
    <property type="entry name" value="PIN domain-like"/>
    <property type="match status" value="1"/>
</dbReference>
<dbReference type="InterPro" id="IPR041705">
    <property type="entry name" value="PIN_Sll0205"/>
</dbReference>
<proteinExistence type="predicted"/>
<dbReference type="OrthoDB" id="9798990at2"/>
<protein>
    <submittedName>
        <fullName evidence="2">Type II toxin-antitoxin system VapC family toxin</fullName>
    </submittedName>
</protein>
<dbReference type="PANTHER" id="PTHR36173:SF1">
    <property type="entry name" value="RIBONUCLEASE VAPC22"/>
    <property type="match status" value="1"/>
</dbReference>
<dbReference type="EMBL" id="VDUZ01000044">
    <property type="protein sequence ID" value="TXL71374.1"/>
    <property type="molecule type" value="Genomic_DNA"/>
</dbReference>
<sequence length="143" mass="15989">MKNALLLDTHIALWLDSGDSRLRRSTQALIDGCWHGGGTIILSAVTTWEIALLVDTGRIDLDSPVDAWVKRFTDVPGIEAAPLTHTAACRAYQLHHLEHRDLADRLLIATAIEFDCPLVTYDERILRFGKKHGRQYRFAIGTG</sequence>
<dbReference type="InterPro" id="IPR002716">
    <property type="entry name" value="PIN_dom"/>
</dbReference>
<keyword evidence="3" id="KW-1185">Reference proteome</keyword>
<dbReference type="InterPro" id="IPR052919">
    <property type="entry name" value="TA_system_RNase"/>
</dbReference>
<evidence type="ECO:0000313" key="2">
    <source>
        <dbReference type="EMBL" id="TXL71374.1"/>
    </source>
</evidence>
<evidence type="ECO:0000259" key="1">
    <source>
        <dbReference type="Pfam" id="PF01850"/>
    </source>
</evidence>
<dbReference type="PANTHER" id="PTHR36173">
    <property type="entry name" value="RIBONUCLEASE VAPC16-RELATED"/>
    <property type="match status" value="1"/>
</dbReference>
<dbReference type="RefSeq" id="WP_147850732.1">
    <property type="nucleotide sequence ID" value="NZ_VDUZ01000044.1"/>
</dbReference>
<comment type="caution">
    <text evidence="2">The sequence shown here is derived from an EMBL/GenBank/DDBJ whole genome shotgun (WGS) entry which is preliminary data.</text>
</comment>
<dbReference type="Pfam" id="PF01850">
    <property type="entry name" value="PIN"/>
    <property type="match status" value="1"/>
</dbReference>
<evidence type="ECO:0000313" key="3">
    <source>
        <dbReference type="Proteomes" id="UP000321638"/>
    </source>
</evidence>
<gene>
    <name evidence="2" type="ORF">FHP25_30245</name>
</gene>